<dbReference type="InterPro" id="IPR021133">
    <property type="entry name" value="HEAT_type_2"/>
</dbReference>
<evidence type="ECO:0000313" key="1">
    <source>
        <dbReference type="EMBL" id="PNR96873.1"/>
    </source>
</evidence>
<dbReference type="AlphaFoldDB" id="A0A2K1P251"/>
<organism evidence="1 2">
    <name type="scientific">Petrotoga olearia DSM 13574</name>
    <dbReference type="NCBI Taxonomy" id="1122955"/>
    <lineage>
        <taxon>Bacteria</taxon>
        <taxon>Thermotogati</taxon>
        <taxon>Thermotogota</taxon>
        <taxon>Thermotogae</taxon>
        <taxon>Petrotogales</taxon>
        <taxon>Petrotogaceae</taxon>
        <taxon>Petrotoga</taxon>
    </lineage>
</organism>
<dbReference type="OrthoDB" id="45495at2"/>
<name>A0A2K1P251_9BACT</name>
<evidence type="ECO:0000313" key="2">
    <source>
        <dbReference type="Proteomes" id="UP000236434"/>
    </source>
</evidence>
<dbReference type="Gene3D" id="1.25.10.10">
    <property type="entry name" value="Leucine-rich Repeat Variant"/>
    <property type="match status" value="1"/>
</dbReference>
<dbReference type="SUPFAM" id="SSF48371">
    <property type="entry name" value="ARM repeat"/>
    <property type="match status" value="1"/>
</dbReference>
<gene>
    <name evidence="1" type="ORF">X929_04040</name>
</gene>
<dbReference type="RefSeq" id="WP_103066752.1">
    <property type="nucleotide sequence ID" value="NZ_AZRL01000011.1"/>
</dbReference>
<accession>A0A2K1P251</accession>
<sequence>MYSREDLIKKIVDEKGLQAIPNLIELLDDEDYEVRELARDALSVMAPEGKEYLLQEFKRRFNLNLQDDTVLLYLAELLSDLNCHEIVENLKMMFNKFSDERAFPLILENLLKITKDESYLDILKTYIDSDEGEIEEISVMAITELPSRKTLDILLEKYYKTTNNSLKVLILDSITKILSKNFDLVPYLQERDPEISEKLQWHLKGS</sequence>
<dbReference type="PROSITE" id="PS50077">
    <property type="entry name" value="HEAT_REPEAT"/>
    <property type="match status" value="1"/>
</dbReference>
<dbReference type="InterPro" id="IPR011989">
    <property type="entry name" value="ARM-like"/>
</dbReference>
<dbReference type="EMBL" id="AZRL01000011">
    <property type="protein sequence ID" value="PNR96873.1"/>
    <property type="molecule type" value="Genomic_DNA"/>
</dbReference>
<protein>
    <recommendedName>
        <fullName evidence="3">PBS lyase</fullName>
    </recommendedName>
</protein>
<proteinExistence type="predicted"/>
<dbReference type="InterPro" id="IPR016024">
    <property type="entry name" value="ARM-type_fold"/>
</dbReference>
<comment type="caution">
    <text evidence="1">The sequence shown here is derived from an EMBL/GenBank/DDBJ whole genome shotgun (WGS) entry which is preliminary data.</text>
</comment>
<evidence type="ECO:0008006" key="3">
    <source>
        <dbReference type="Google" id="ProtNLM"/>
    </source>
</evidence>
<reference evidence="1 2" key="1">
    <citation type="submission" date="2013-12" db="EMBL/GenBank/DDBJ databases">
        <title>Comparative genomics of Petrotoga isolates.</title>
        <authorList>
            <person name="Nesbo C.L."/>
            <person name="Charchuk R."/>
            <person name="Chow K."/>
        </authorList>
    </citation>
    <scope>NUCLEOTIDE SEQUENCE [LARGE SCALE GENOMIC DNA]</scope>
    <source>
        <strain evidence="1 2">DSM 13574</strain>
    </source>
</reference>
<dbReference type="Proteomes" id="UP000236434">
    <property type="component" value="Unassembled WGS sequence"/>
</dbReference>